<evidence type="ECO:0000313" key="1">
    <source>
        <dbReference type="EMBL" id="TCN65409.1"/>
    </source>
</evidence>
<protein>
    <submittedName>
        <fullName evidence="1">Uncharacterized protein</fullName>
    </submittedName>
</protein>
<gene>
    <name evidence="1" type="ORF">CLV25_11189</name>
</gene>
<evidence type="ECO:0000313" key="2">
    <source>
        <dbReference type="Proteomes" id="UP000294830"/>
    </source>
</evidence>
<reference evidence="1 2" key="1">
    <citation type="submission" date="2019-03" db="EMBL/GenBank/DDBJ databases">
        <title>Genomic Encyclopedia of Archaeal and Bacterial Type Strains, Phase II (KMG-II): from individual species to whole genera.</title>
        <authorList>
            <person name="Goeker M."/>
        </authorList>
    </citation>
    <scope>NUCLEOTIDE SEQUENCE [LARGE SCALE GENOMIC DNA]</scope>
    <source>
        <strain evidence="1 2">RL-C</strain>
    </source>
</reference>
<dbReference type="AlphaFoldDB" id="A0A4R2EM50"/>
<name>A0A4R2EM50_9BACT</name>
<accession>A0A4R2EM50</accession>
<keyword evidence="2" id="KW-1185">Reference proteome</keyword>
<dbReference type="EMBL" id="SLWB01000011">
    <property type="protein sequence ID" value="TCN65409.1"/>
    <property type="molecule type" value="Genomic_DNA"/>
</dbReference>
<sequence length="66" mass="7769">MGKIFFAHTTTVRIEHLSIRWGACWDNRTNIHWNARRGETFFAPTTTITQNLHNTIHMVGHNYVFV</sequence>
<proteinExistence type="predicted"/>
<dbReference type="Proteomes" id="UP000294830">
    <property type="component" value="Unassembled WGS sequence"/>
</dbReference>
<organism evidence="1 2">
    <name type="scientific">Acetobacteroides hydrogenigenes</name>
    <dbReference type="NCBI Taxonomy" id="979970"/>
    <lineage>
        <taxon>Bacteria</taxon>
        <taxon>Pseudomonadati</taxon>
        <taxon>Bacteroidota</taxon>
        <taxon>Bacteroidia</taxon>
        <taxon>Bacteroidales</taxon>
        <taxon>Rikenellaceae</taxon>
        <taxon>Acetobacteroides</taxon>
    </lineage>
</organism>
<comment type="caution">
    <text evidence="1">The sequence shown here is derived from an EMBL/GenBank/DDBJ whole genome shotgun (WGS) entry which is preliminary data.</text>
</comment>